<evidence type="ECO:0000259" key="3">
    <source>
        <dbReference type="Pfam" id="PF05175"/>
    </source>
</evidence>
<accession>X0XC60</accession>
<sequence>MKQKDLEIILQKVPTYEKPNPFIEQYMTPANIAADIIFTAFQFDDILDKKVVDLGCGTGIFSFAAKIANAKKVVGIDIDGESIKIAKSYSEKINEDIEFITKDVKDVDIKCDTVITNPPFGAQKGNRGADRAFIEKGFEISKVIYSLHLSKTIPFIEKLVSSLNGEISYKKTYLFPIKHTYFFHKKKNENIDITLLRIITKS</sequence>
<reference evidence="4" key="1">
    <citation type="journal article" date="2014" name="Front. Microbiol.">
        <title>High frequency of phylogenetically diverse reductive dehalogenase-homologous genes in deep subseafloor sedimentary metagenomes.</title>
        <authorList>
            <person name="Kawai M."/>
            <person name="Futagami T."/>
            <person name="Toyoda A."/>
            <person name="Takaki Y."/>
            <person name="Nishi S."/>
            <person name="Hori S."/>
            <person name="Arai W."/>
            <person name="Tsubouchi T."/>
            <person name="Morono Y."/>
            <person name="Uchiyama I."/>
            <person name="Ito T."/>
            <person name="Fujiyama A."/>
            <person name="Inagaki F."/>
            <person name="Takami H."/>
        </authorList>
    </citation>
    <scope>NUCLEOTIDE SEQUENCE</scope>
    <source>
        <strain evidence="4">Expedition CK06-06</strain>
    </source>
</reference>
<dbReference type="PANTHER" id="PTHR23290">
    <property type="entry name" value="RRNA N6-ADENOSINE-METHYLTRANSFERASE METTL5"/>
    <property type="match status" value="1"/>
</dbReference>
<dbReference type="InterPro" id="IPR007848">
    <property type="entry name" value="Small_mtfrase_dom"/>
</dbReference>
<name>X0XC60_9ZZZZ</name>
<dbReference type="AlphaFoldDB" id="X0XC60"/>
<evidence type="ECO:0000256" key="1">
    <source>
        <dbReference type="ARBA" id="ARBA00009741"/>
    </source>
</evidence>
<comment type="similarity">
    <text evidence="1">Belongs to the methyltransferase superfamily. PrmA family.</text>
</comment>
<dbReference type="EMBL" id="BARS01041508">
    <property type="protein sequence ID" value="GAG32992.1"/>
    <property type="molecule type" value="Genomic_DNA"/>
</dbReference>
<protein>
    <recommendedName>
        <fullName evidence="2">Methyltransferase-like protein 5</fullName>
    </recommendedName>
</protein>
<dbReference type="CDD" id="cd02440">
    <property type="entry name" value="AdoMet_MTases"/>
    <property type="match status" value="1"/>
</dbReference>
<dbReference type="PRINTS" id="PR00507">
    <property type="entry name" value="N12N6MTFRASE"/>
</dbReference>
<dbReference type="GO" id="GO:0003676">
    <property type="term" value="F:nucleic acid binding"/>
    <property type="evidence" value="ECO:0007669"/>
    <property type="project" value="InterPro"/>
</dbReference>
<dbReference type="GO" id="GO:0008757">
    <property type="term" value="F:S-adenosylmethionine-dependent methyltransferase activity"/>
    <property type="evidence" value="ECO:0007669"/>
    <property type="project" value="UniProtKB-ARBA"/>
</dbReference>
<dbReference type="InterPro" id="IPR051720">
    <property type="entry name" value="rRNA_MeTrfase/Polyamine_Synth"/>
</dbReference>
<dbReference type="InterPro" id="IPR002052">
    <property type="entry name" value="DNA_methylase_N6_adenine_CS"/>
</dbReference>
<dbReference type="Gene3D" id="3.40.50.150">
    <property type="entry name" value="Vaccinia Virus protein VP39"/>
    <property type="match status" value="1"/>
</dbReference>
<dbReference type="PANTHER" id="PTHR23290:SF0">
    <property type="entry name" value="RRNA N6-ADENOSINE-METHYLTRANSFERASE METTL5"/>
    <property type="match status" value="1"/>
</dbReference>
<proteinExistence type="inferred from homology"/>
<feature type="domain" description="Methyltransferase small" evidence="3">
    <location>
        <begin position="40"/>
        <end position="136"/>
    </location>
</feature>
<dbReference type="InterPro" id="IPR029063">
    <property type="entry name" value="SAM-dependent_MTases_sf"/>
</dbReference>
<evidence type="ECO:0000256" key="2">
    <source>
        <dbReference type="ARBA" id="ARBA00041374"/>
    </source>
</evidence>
<dbReference type="Pfam" id="PF05175">
    <property type="entry name" value="MTS"/>
    <property type="match status" value="1"/>
</dbReference>
<dbReference type="GO" id="GO:0032259">
    <property type="term" value="P:methylation"/>
    <property type="evidence" value="ECO:0007669"/>
    <property type="project" value="InterPro"/>
</dbReference>
<dbReference type="PROSITE" id="PS00092">
    <property type="entry name" value="N6_MTASE"/>
    <property type="match status" value="1"/>
</dbReference>
<evidence type="ECO:0000313" key="4">
    <source>
        <dbReference type="EMBL" id="GAG32992.1"/>
    </source>
</evidence>
<dbReference type="SUPFAM" id="SSF53335">
    <property type="entry name" value="S-adenosyl-L-methionine-dependent methyltransferases"/>
    <property type="match status" value="1"/>
</dbReference>
<comment type="caution">
    <text evidence="4">The sequence shown here is derived from an EMBL/GenBank/DDBJ whole genome shotgun (WGS) entry which is preliminary data.</text>
</comment>
<gene>
    <name evidence="4" type="ORF">S01H1_63120</name>
</gene>
<organism evidence="4">
    <name type="scientific">marine sediment metagenome</name>
    <dbReference type="NCBI Taxonomy" id="412755"/>
    <lineage>
        <taxon>unclassified sequences</taxon>
        <taxon>metagenomes</taxon>
        <taxon>ecological metagenomes</taxon>
    </lineage>
</organism>